<reference evidence="2" key="1">
    <citation type="journal article" date="2008" name="Nat. Genet.">
        <title>The Pristionchus pacificus genome provides a unique perspective on nematode lifestyle and parasitism.</title>
        <authorList>
            <person name="Dieterich C."/>
            <person name="Clifton S.W."/>
            <person name="Schuster L.N."/>
            <person name="Chinwalla A."/>
            <person name="Delehaunty K."/>
            <person name="Dinkelacker I."/>
            <person name="Fulton L."/>
            <person name="Fulton R."/>
            <person name="Godfrey J."/>
            <person name="Minx P."/>
            <person name="Mitreva M."/>
            <person name="Roeseler W."/>
            <person name="Tian H."/>
            <person name="Witte H."/>
            <person name="Yang S.P."/>
            <person name="Wilson R.K."/>
            <person name="Sommer R.J."/>
        </authorList>
    </citation>
    <scope>NUCLEOTIDE SEQUENCE [LARGE SCALE GENOMIC DNA]</scope>
    <source>
        <strain evidence="2">PS312</strain>
    </source>
</reference>
<name>A0A2A6CQV3_PRIPA</name>
<dbReference type="AlphaFoldDB" id="A0A2A6CQV3"/>
<reference evidence="1" key="2">
    <citation type="submission" date="2022-06" db="UniProtKB">
        <authorList>
            <consortium name="EnsemblMetazoa"/>
        </authorList>
    </citation>
    <scope>IDENTIFICATION</scope>
    <source>
        <strain evidence="1">PS312</strain>
    </source>
</reference>
<dbReference type="EnsemblMetazoa" id="PPA30016.1">
    <property type="protein sequence ID" value="PPA30016.1"/>
    <property type="gene ID" value="WBGene00202884"/>
</dbReference>
<proteinExistence type="predicted"/>
<protein>
    <submittedName>
        <fullName evidence="1">Uncharacterized protein</fullName>
    </submittedName>
</protein>
<evidence type="ECO:0000313" key="2">
    <source>
        <dbReference type="Proteomes" id="UP000005239"/>
    </source>
</evidence>
<gene>
    <name evidence="1" type="primary">WBGene00202884</name>
</gene>
<organism evidence="1 2">
    <name type="scientific">Pristionchus pacificus</name>
    <name type="common">Parasitic nematode worm</name>
    <dbReference type="NCBI Taxonomy" id="54126"/>
    <lineage>
        <taxon>Eukaryota</taxon>
        <taxon>Metazoa</taxon>
        <taxon>Ecdysozoa</taxon>
        <taxon>Nematoda</taxon>
        <taxon>Chromadorea</taxon>
        <taxon>Rhabditida</taxon>
        <taxon>Rhabditina</taxon>
        <taxon>Diplogasteromorpha</taxon>
        <taxon>Diplogasteroidea</taxon>
        <taxon>Neodiplogasteridae</taxon>
        <taxon>Pristionchus</taxon>
    </lineage>
</organism>
<accession>A0A2A6CQV3</accession>
<sequence>MNMPIVISTLENPEPPLRNVLQQVLLREILTRSGASGFAALAPQLNLTPVPDDNEIPAAPVLPEVRLARMARTSARGFGRRR</sequence>
<accession>A0A8R1YMG1</accession>
<keyword evidence="2" id="KW-1185">Reference proteome</keyword>
<dbReference type="Proteomes" id="UP000005239">
    <property type="component" value="Unassembled WGS sequence"/>
</dbReference>
<evidence type="ECO:0000313" key="1">
    <source>
        <dbReference type="EnsemblMetazoa" id="PPA30016.1"/>
    </source>
</evidence>